<dbReference type="AlphaFoldDB" id="A0A2S7IJU8"/>
<evidence type="ECO:0000313" key="2">
    <source>
        <dbReference type="EMBL" id="PQA56969.1"/>
    </source>
</evidence>
<gene>
    <name evidence="2" type="ORF">C5O19_16690</name>
</gene>
<feature type="transmembrane region" description="Helical" evidence="1">
    <location>
        <begin position="111"/>
        <end position="131"/>
    </location>
</feature>
<dbReference type="EMBL" id="PTRA01000002">
    <property type="protein sequence ID" value="PQA56969.1"/>
    <property type="molecule type" value="Genomic_DNA"/>
</dbReference>
<feature type="transmembrane region" description="Helical" evidence="1">
    <location>
        <begin position="137"/>
        <end position="156"/>
    </location>
</feature>
<proteinExistence type="predicted"/>
<keyword evidence="1" id="KW-1133">Transmembrane helix</keyword>
<keyword evidence="1" id="KW-0472">Membrane</keyword>
<feature type="transmembrane region" description="Helical" evidence="1">
    <location>
        <begin position="12"/>
        <end position="34"/>
    </location>
</feature>
<evidence type="ECO:0000256" key="1">
    <source>
        <dbReference type="SAM" id="Phobius"/>
    </source>
</evidence>
<dbReference type="OrthoDB" id="714390at2"/>
<evidence type="ECO:0000313" key="3">
    <source>
        <dbReference type="Proteomes" id="UP000239590"/>
    </source>
</evidence>
<name>A0A2S7IJU8_9BACT</name>
<protein>
    <submittedName>
        <fullName evidence="2">DUF2975 domain-containing protein</fullName>
    </submittedName>
</protein>
<dbReference type="Pfam" id="PF11188">
    <property type="entry name" value="DUF2975"/>
    <property type="match status" value="1"/>
</dbReference>
<accession>A0A2S7IJU8</accession>
<keyword evidence="3" id="KW-1185">Reference proteome</keyword>
<organism evidence="2 3">
    <name type="scientific">Siphonobacter curvatus</name>
    <dbReference type="NCBI Taxonomy" id="2094562"/>
    <lineage>
        <taxon>Bacteria</taxon>
        <taxon>Pseudomonadati</taxon>
        <taxon>Bacteroidota</taxon>
        <taxon>Cytophagia</taxon>
        <taxon>Cytophagales</taxon>
        <taxon>Cytophagaceae</taxon>
        <taxon>Siphonobacter</taxon>
    </lineage>
</organism>
<feature type="transmembrane region" description="Helical" evidence="1">
    <location>
        <begin position="66"/>
        <end position="90"/>
    </location>
</feature>
<sequence length="170" mass="19627">MATVRFISRILFVLTRLAALGYGLSFVLSALAFATGWSLHVNEQQSRFEIYYPFTTKPYLLGEYNPGYLCMFLLLLGMYTLFFYLVSRVFTVFTQTRLFTPYGIRQLQWFYRGNLLLPTLVTVLISLVYPLGSPVEVLISLHFLLGVFTYFLAVIFQQGLTLQNEQDLII</sequence>
<dbReference type="InterPro" id="IPR021354">
    <property type="entry name" value="DUF2975"/>
</dbReference>
<reference evidence="3" key="1">
    <citation type="submission" date="2018-02" db="EMBL/GenBank/DDBJ databases">
        <title>Genome sequencing of Solimonas sp. HR-BB.</title>
        <authorList>
            <person name="Lee Y."/>
            <person name="Jeon C.O."/>
        </authorList>
    </citation>
    <scope>NUCLEOTIDE SEQUENCE [LARGE SCALE GENOMIC DNA]</scope>
    <source>
        <strain evidence="3">HR-U</strain>
    </source>
</reference>
<dbReference type="RefSeq" id="WP_094808569.1">
    <property type="nucleotide sequence ID" value="NZ_PTRA01000002.1"/>
</dbReference>
<keyword evidence="1" id="KW-0812">Transmembrane</keyword>
<dbReference type="Proteomes" id="UP000239590">
    <property type="component" value="Unassembled WGS sequence"/>
</dbReference>
<comment type="caution">
    <text evidence="2">The sequence shown here is derived from an EMBL/GenBank/DDBJ whole genome shotgun (WGS) entry which is preliminary data.</text>
</comment>